<feature type="transmembrane region" description="Helical" evidence="13">
    <location>
        <begin position="211"/>
        <end position="232"/>
    </location>
</feature>
<evidence type="ECO:0000256" key="12">
    <source>
        <dbReference type="ARBA" id="ARBA00093608"/>
    </source>
</evidence>
<feature type="transmembrane region" description="Helical" evidence="13">
    <location>
        <begin position="270"/>
        <end position="288"/>
    </location>
</feature>
<evidence type="ECO:0000313" key="15">
    <source>
        <dbReference type="Proteomes" id="UP001347796"/>
    </source>
</evidence>
<evidence type="ECO:0000256" key="13">
    <source>
        <dbReference type="RuleBase" id="RU365064"/>
    </source>
</evidence>
<evidence type="ECO:0000256" key="4">
    <source>
        <dbReference type="ARBA" id="ARBA00022502"/>
    </source>
</evidence>
<dbReference type="GO" id="GO:0005789">
    <property type="term" value="C:endoplasmic reticulum membrane"/>
    <property type="evidence" value="ECO:0007669"/>
    <property type="project" value="UniProtKB-SubCell"/>
</dbReference>
<keyword evidence="15" id="KW-1185">Reference proteome</keyword>
<feature type="transmembrane region" description="Helical" evidence="13">
    <location>
        <begin position="340"/>
        <end position="361"/>
    </location>
</feature>
<dbReference type="EC" id="2.4.1.-" evidence="13"/>
<dbReference type="GO" id="GO:0006506">
    <property type="term" value="P:GPI anchor biosynthetic process"/>
    <property type="evidence" value="ECO:0007669"/>
    <property type="project" value="UniProtKB-KW"/>
</dbReference>
<evidence type="ECO:0000256" key="9">
    <source>
        <dbReference type="ARBA" id="ARBA00022989"/>
    </source>
</evidence>
<dbReference type="AlphaFoldDB" id="A0AAN8JM21"/>
<feature type="transmembrane region" description="Helical" evidence="13">
    <location>
        <begin position="89"/>
        <end position="106"/>
    </location>
</feature>
<evidence type="ECO:0000313" key="14">
    <source>
        <dbReference type="EMBL" id="KAK6178566.1"/>
    </source>
</evidence>
<dbReference type="PANTHER" id="PTHR12886:SF0">
    <property type="entry name" value="GPI MANNOSYLTRANSFERASE 1"/>
    <property type="match status" value="1"/>
</dbReference>
<keyword evidence="10 13" id="KW-0472">Membrane</keyword>
<comment type="caution">
    <text evidence="14">The sequence shown here is derived from an EMBL/GenBank/DDBJ whole genome shotgun (WGS) entry which is preliminary data.</text>
</comment>
<evidence type="ECO:0000256" key="3">
    <source>
        <dbReference type="ARBA" id="ARBA00011071"/>
    </source>
</evidence>
<evidence type="ECO:0000256" key="2">
    <source>
        <dbReference type="ARBA" id="ARBA00004687"/>
    </source>
</evidence>
<comment type="subcellular location">
    <subcellularLocation>
        <location evidence="1 13">Endoplasmic reticulum membrane</location>
        <topology evidence="1 13">Multi-pass membrane protein</topology>
    </subcellularLocation>
</comment>
<keyword evidence="9 13" id="KW-1133">Transmembrane helix</keyword>
<dbReference type="PANTHER" id="PTHR12886">
    <property type="entry name" value="PIG-M MANNOSYLTRANSFERASE"/>
    <property type="match status" value="1"/>
</dbReference>
<keyword evidence="8 13" id="KW-0256">Endoplasmic reticulum</keyword>
<evidence type="ECO:0000256" key="1">
    <source>
        <dbReference type="ARBA" id="ARBA00004477"/>
    </source>
</evidence>
<evidence type="ECO:0000256" key="10">
    <source>
        <dbReference type="ARBA" id="ARBA00023136"/>
    </source>
</evidence>
<dbReference type="InterPro" id="IPR007704">
    <property type="entry name" value="PIG-M"/>
</dbReference>
<evidence type="ECO:0000256" key="5">
    <source>
        <dbReference type="ARBA" id="ARBA00022676"/>
    </source>
</evidence>
<keyword evidence="6 13" id="KW-0808">Transferase</keyword>
<name>A0AAN8JM21_PATCE</name>
<keyword evidence="5 13" id="KW-0328">Glycosyltransferase</keyword>
<evidence type="ECO:0000256" key="6">
    <source>
        <dbReference type="ARBA" id="ARBA00022679"/>
    </source>
</evidence>
<feature type="transmembrane region" description="Helical" evidence="13">
    <location>
        <begin position="6"/>
        <end position="28"/>
    </location>
</feature>
<protein>
    <recommendedName>
        <fullName evidence="12 13">GPI alpha-1,4-mannosyltransferase I, catalytic subunit</fullName>
        <ecNumber evidence="13">2.4.1.-</ecNumber>
    </recommendedName>
    <alternativeName>
        <fullName evidence="13">GPI mannosyltransferase I</fullName>
    </alternativeName>
</protein>
<comment type="function">
    <text evidence="11 13">Catalytic subunit of the glycosylphosphatidylinositol-mannosyltransferase I complex which catalyzes the transfer of the first mannose, via an alpha-1,4 bond from a dolichol-phosphate-mannose (Dol-P-Man) to the glucosaminyl acyl phosphatidylinositol (GlcN-(acyl)PI) intermediate to generate alpha-D-Man-(1-&gt;4)-alpha-D-GlcN-(1-&gt;6)-(1-radyl,2-acyl-sn-glycero-3-phospho)-2-acyl-inositol and participates in the sixth step of the glycosylphosphatidylinositol-anchor biosynthesis.</text>
</comment>
<organism evidence="14 15">
    <name type="scientific">Patella caerulea</name>
    <name type="common">Rayed Mediterranean limpet</name>
    <dbReference type="NCBI Taxonomy" id="87958"/>
    <lineage>
        <taxon>Eukaryota</taxon>
        <taxon>Metazoa</taxon>
        <taxon>Spiralia</taxon>
        <taxon>Lophotrochozoa</taxon>
        <taxon>Mollusca</taxon>
        <taxon>Gastropoda</taxon>
        <taxon>Patellogastropoda</taxon>
        <taxon>Patelloidea</taxon>
        <taxon>Patellidae</taxon>
        <taxon>Patella</taxon>
    </lineage>
</organism>
<keyword evidence="4 13" id="KW-0337">GPI-anchor biosynthesis</keyword>
<dbReference type="GO" id="GO:1990529">
    <property type="term" value="C:glycosylphosphatidylinositol-mannosyltransferase I complex"/>
    <property type="evidence" value="ECO:0007669"/>
    <property type="project" value="TreeGrafter"/>
</dbReference>
<feature type="transmembrane region" description="Helical" evidence="13">
    <location>
        <begin position="368"/>
        <end position="391"/>
    </location>
</feature>
<dbReference type="GO" id="GO:0004376">
    <property type="term" value="F:GPI mannosyltransferase activity"/>
    <property type="evidence" value="ECO:0007669"/>
    <property type="project" value="InterPro"/>
</dbReference>
<feature type="transmembrane region" description="Helical" evidence="13">
    <location>
        <begin position="300"/>
        <end position="320"/>
    </location>
</feature>
<proteinExistence type="inferred from homology"/>
<gene>
    <name evidence="14" type="ORF">SNE40_013327</name>
</gene>
<dbReference type="Pfam" id="PF05007">
    <property type="entry name" value="Mannosyl_trans"/>
    <property type="match status" value="1"/>
</dbReference>
<evidence type="ECO:0000256" key="11">
    <source>
        <dbReference type="ARBA" id="ARBA00093408"/>
    </source>
</evidence>
<accession>A0AAN8JM21</accession>
<evidence type="ECO:0000256" key="7">
    <source>
        <dbReference type="ARBA" id="ARBA00022692"/>
    </source>
</evidence>
<comment type="pathway">
    <text evidence="2 13">Glycolipid biosynthesis; glycosylphosphatidylinositol-anchor biosynthesis.</text>
</comment>
<sequence length="409" mass="48262">MLKAVYTLSIFGYCVIALLLRLALIGYGEWQDRSLMVKFTDVDYKVFSDAAHYVHQGKSPYNRSTYRYTPILAFMLLPNITLTPLFGKVMFSVFDILTGYLIYLVLKHQKYSIQQAQMYSCLWLYNLLPMAVSSRGNAESVMTALVMICMMSLCKKQVVLSALLYGLTVHFKIYPVTYALTIYFHLSHPSSKTDHYMKKVLNLFLPNKDKVYFVLISVLTLVLLTVVFYHWYGWKFLYESYIYHIVRKDIRHNFSPYFYMLYLTAEQDSVLWMKLLVFLPQLCLVLAFSMKYYTDLPMSWFLITFTFVTTNKVCTSQYFLWYLSLLPLIIPSIQMSIKRAIVLTITWFLGQAVWLQAAYLLEFKGQNTFIWIWMAGLLFFTINFNIIYNIIEYYKPLMQVPSYLSKKRK</sequence>
<dbReference type="GO" id="GO:0051751">
    <property type="term" value="F:alpha-1,4-mannosyltransferase activity"/>
    <property type="evidence" value="ECO:0007669"/>
    <property type="project" value="InterPro"/>
</dbReference>
<evidence type="ECO:0000256" key="8">
    <source>
        <dbReference type="ARBA" id="ARBA00022824"/>
    </source>
</evidence>
<reference evidence="14 15" key="1">
    <citation type="submission" date="2024-01" db="EMBL/GenBank/DDBJ databases">
        <title>The genome of the rayed Mediterranean limpet Patella caerulea (Linnaeus, 1758).</title>
        <authorList>
            <person name="Anh-Thu Weber A."/>
            <person name="Halstead-Nussloch G."/>
        </authorList>
    </citation>
    <scope>NUCLEOTIDE SEQUENCE [LARGE SCALE GENOMIC DNA]</scope>
    <source>
        <strain evidence="14">AATW-2023a</strain>
        <tissue evidence="14">Whole specimen</tissue>
    </source>
</reference>
<keyword evidence="7 13" id="KW-0812">Transmembrane</keyword>
<dbReference type="EMBL" id="JAZGQO010000009">
    <property type="protein sequence ID" value="KAK6178566.1"/>
    <property type="molecule type" value="Genomic_DNA"/>
</dbReference>
<dbReference type="Proteomes" id="UP001347796">
    <property type="component" value="Unassembled WGS sequence"/>
</dbReference>
<comment type="similarity">
    <text evidence="3 13">Belongs to the PIGM family.</text>
</comment>